<feature type="non-terminal residue" evidence="1">
    <location>
        <position position="43"/>
    </location>
</feature>
<dbReference type="EMBL" id="FMXE01000028">
    <property type="protein sequence ID" value="SDA90698.1"/>
    <property type="molecule type" value="Genomic_DNA"/>
</dbReference>
<sequence>MVFGQSYHIYNHANGSENIFREDENYRFFLQQYAKYLGDVVDT</sequence>
<protein>
    <submittedName>
        <fullName evidence="1">Uncharacterized protein</fullName>
    </submittedName>
</protein>
<proteinExistence type="predicted"/>
<evidence type="ECO:0000313" key="2">
    <source>
        <dbReference type="Proteomes" id="UP000198756"/>
    </source>
</evidence>
<dbReference type="AlphaFoldDB" id="A0A1G5Z742"/>
<keyword evidence="2" id="KW-1185">Reference proteome</keyword>
<accession>A0A1G5Z742</accession>
<dbReference type="Proteomes" id="UP000198756">
    <property type="component" value="Unassembled WGS sequence"/>
</dbReference>
<name>A0A1G5Z742_9BACT</name>
<organism evidence="1 2">
    <name type="scientific">Algoriphagus alkaliphilus</name>
    <dbReference type="NCBI Taxonomy" id="279824"/>
    <lineage>
        <taxon>Bacteria</taxon>
        <taxon>Pseudomonadati</taxon>
        <taxon>Bacteroidota</taxon>
        <taxon>Cytophagia</taxon>
        <taxon>Cytophagales</taxon>
        <taxon>Cyclobacteriaceae</taxon>
        <taxon>Algoriphagus</taxon>
    </lineage>
</organism>
<evidence type="ECO:0000313" key="1">
    <source>
        <dbReference type="EMBL" id="SDA90698.1"/>
    </source>
</evidence>
<reference evidence="2" key="1">
    <citation type="submission" date="2016-10" db="EMBL/GenBank/DDBJ databases">
        <authorList>
            <person name="Varghese N."/>
            <person name="Submissions S."/>
        </authorList>
    </citation>
    <scope>NUCLEOTIDE SEQUENCE [LARGE SCALE GENOMIC DNA]</scope>
    <source>
        <strain evidence="2">DSM 22703</strain>
    </source>
</reference>
<gene>
    <name evidence="1" type="ORF">SAMN03080617_03312</name>
</gene>